<keyword evidence="1" id="KW-0472">Membrane</keyword>
<keyword evidence="3" id="KW-1185">Reference proteome</keyword>
<evidence type="ECO:0000313" key="3">
    <source>
        <dbReference type="Proteomes" id="UP000296049"/>
    </source>
</evidence>
<dbReference type="Proteomes" id="UP000296049">
    <property type="component" value="Unassembled WGS sequence"/>
</dbReference>
<feature type="transmembrane region" description="Helical" evidence="1">
    <location>
        <begin position="113"/>
        <end position="135"/>
    </location>
</feature>
<name>R0LNK5_ANAPL</name>
<accession>R0LNK5</accession>
<keyword evidence="1" id="KW-1133">Transmembrane helix</keyword>
<gene>
    <name evidence="2" type="ORF">Anapl_09072</name>
</gene>
<sequence length="481" mass="54034">MHYSQRVIAGDKSLDHPLLIFSFRSFAHRTEAEHLCLPSSNPSVLRDLCSEVVRGLKASPKQLRRKTQNAAQFFIVALLTSSTLAEGLVILPSTLHHGKFFPSGEEPLIKPNVVSHISFLVLTYFSVPITSWVVLTSRGCLVDNENGRLATKQMYQEEPGGTAIQEELKCYKHYAGPICPISSRTNSPVKAEDFLHLCHPCDAQEFSVWVQVFLLTQRTRYSLWERQIVLSQLIPFAPLRTVNPRWDPFSVFGFLLRMKTTPDGASRRAGRGKHFQALKFINCCSSIHMDTHTHKIIRAESQQENLQPKQSVGKLSSNRNQNFVLGNIKQLYHCTAPISHTNLSQLTANFSSVVKSSDFLASCKFGEDWYRYCEDMRIHSPVVGCSLPQEQGSSEKLPSLLYCQAAASSGGEARTGSRKLRMVKTADAFCCYKNNNICACRRHLAPTEIFTNASWYAAELLPNSMPNSHVTHLYSYKTQSA</sequence>
<organism evidence="2 3">
    <name type="scientific">Anas platyrhynchos</name>
    <name type="common">Mallard</name>
    <name type="synonym">Anas boschas</name>
    <dbReference type="NCBI Taxonomy" id="8839"/>
    <lineage>
        <taxon>Eukaryota</taxon>
        <taxon>Metazoa</taxon>
        <taxon>Chordata</taxon>
        <taxon>Craniata</taxon>
        <taxon>Vertebrata</taxon>
        <taxon>Euteleostomi</taxon>
        <taxon>Archelosauria</taxon>
        <taxon>Archosauria</taxon>
        <taxon>Dinosauria</taxon>
        <taxon>Saurischia</taxon>
        <taxon>Theropoda</taxon>
        <taxon>Coelurosauria</taxon>
        <taxon>Aves</taxon>
        <taxon>Neognathae</taxon>
        <taxon>Galloanserae</taxon>
        <taxon>Anseriformes</taxon>
        <taxon>Anatidae</taxon>
        <taxon>Anatinae</taxon>
        <taxon>Anas</taxon>
    </lineage>
</organism>
<reference evidence="3" key="1">
    <citation type="journal article" date="2013" name="Nat. Genet.">
        <title>The duck genome and transcriptome provide insight into an avian influenza virus reservoir species.</title>
        <authorList>
            <person name="Huang Y."/>
            <person name="Li Y."/>
            <person name="Burt D.W."/>
            <person name="Chen H."/>
            <person name="Zhang Y."/>
            <person name="Qian W."/>
            <person name="Kim H."/>
            <person name="Gan S."/>
            <person name="Zhao Y."/>
            <person name="Li J."/>
            <person name="Yi K."/>
            <person name="Feng H."/>
            <person name="Zhu P."/>
            <person name="Li B."/>
            <person name="Liu Q."/>
            <person name="Fairley S."/>
            <person name="Magor K.E."/>
            <person name="Du Z."/>
            <person name="Hu X."/>
            <person name="Goodman L."/>
            <person name="Tafer H."/>
            <person name="Vignal A."/>
            <person name="Lee T."/>
            <person name="Kim K.W."/>
            <person name="Sheng Z."/>
            <person name="An Y."/>
            <person name="Searle S."/>
            <person name="Herrero J."/>
            <person name="Groenen M.A."/>
            <person name="Crooijmans R.P."/>
            <person name="Faraut T."/>
            <person name="Cai Q."/>
            <person name="Webster R.G."/>
            <person name="Aldridge J.R."/>
            <person name="Warren W.C."/>
            <person name="Bartschat S."/>
            <person name="Kehr S."/>
            <person name="Marz M."/>
            <person name="Stadler P.F."/>
            <person name="Smith J."/>
            <person name="Kraus R.H."/>
            <person name="Zhao Y."/>
            <person name="Ren L."/>
            <person name="Fei J."/>
            <person name="Morisson M."/>
            <person name="Kaiser P."/>
            <person name="Griffin D.K."/>
            <person name="Rao M."/>
            <person name="Pitel F."/>
            <person name="Wang J."/>
            <person name="Li N."/>
        </authorList>
    </citation>
    <scope>NUCLEOTIDE SEQUENCE [LARGE SCALE GENOMIC DNA]</scope>
</reference>
<dbReference type="EMBL" id="KB742540">
    <property type="protein sequence ID" value="EOB07294.1"/>
    <property type="molecule type" value="Genomic_DNA"/>
</dbReference>
<proteinExistence type="predicted"/>
<feature type="transmembrane region" description="Helical" evidence="1">
    <location>
        <begin position="70"/>
        <end position="93"/>
    </location>
</feature>
<evidence type="ECO:0000256" key="1">
    <source>
        <dbReference type="SAM" id="Phobius"/>
    </source>
</evidence>
<keyword evidence="1" id="KW-0812">Transmembrane</keyword>
<protein>
    <submittedName>
        <fullName evidence="2">Uncharacterized protein</fullName>
    </submittedName>
</protein>
<dbReference type="AlphaFoldDB" id="R0LNK5"/>
<evidence type="ECO:0000313" key="2">
    <source>
        <dbReference type="EMBL" id="EOB07294.1"/>
    </source>
</evidence>